<evidence type="ECO:0000256" key="2">
    <source>
        <dbReference type="SAM" id="Phobius"/>
    </source>
</evidence>
<feature type="transmembrane region" description="Helical" evidence="2">
    <location>
        <begin position="230"/>
        <end position="247"/>
    </location>
</feature>
<evidence type="ECO:0000256" key="1">
    <source>
        <dbReference type="SAM" id="MobiDB-lite"/>
    </source>
</evidence>
<dbReference type="KEGG" id="apuu:APUU_60350A"/>
<feature type="transmembrane region" description="Helical" evidence="2">
    <location>
        <begin position="129"/>
        <end position="152"/>
    </location>
</feature>
<feature type="transmembrane region" description="Helical" evidence="2">
    <location>
        <begin position="47"/>
        <end position="70"/>
    </location>
</feature>
<dbReference type="OrthoDB" id="5288586at2759"/>
<proteinExistence type="predicted"/>
<accession>A0A7R7XTW7</accession>
<dbReference type="Pfam" id="PF06912">
    <property type="entry name" value="DUF1275"/>
    <property type="match status" value="1"/>
</dbReference>
<dbReference type="GeneID" id="64977307"/>
<evidence type="ECO:0000313" key="4">
    <source>
        <dbReference type="Proteomes" id="UP000654913"/>
    </source>
</evidence>
<feature type="compositionally biased region" description="Basic and acidic residues" evidence="1">
    <location>
        <begin position="1"/>
        <end position="10"/>
    </location>
</feature>
<dbReference type="AlphaFoldDB" id="A0A7R7XTW7"/>
<evidence type="ECO:0008006" key="5">
    <source>
        <dbReference type="Google" id="ProtNLM"/>
    </source>
</evidence>
<keyword evidence="2" id="KW-0472">Membrane</keyword>
<dbReference type="InterPro" id="IPR010699">
    <property type="entry name" value="DUF1275"/>
</dbReference>
<evidence type="ECO:0000313" key="3">
    <source>
        <dbReference type="EMBL" id="BCS27302.1"/>
    </source>
</evidence>
<dbReference type="PANTHER" id="PTHR37488:SF1">
    <property type="entry name" value="DUF1275 DOMAIN PROTEIN"/>
    <property type="match status" value="1"/>
</dbReference>
<feature type="transmembrane region" description="Helical" evidence="2">
    <location>
        <begin position="253"/>
        <end position="274"/>
    </location>
</feature>
<feature type="compositionally biased region" description="Polar residues" evidence="1">
    <location>
        <begin position="11"/>
        <end position="20"/>
    </location>
</feature>
<name>A0A7R7XTW7_9EURO</name>
<gene>
    <name evidence="3" type="ORF">APUU_60350A</name>
</gene>
<reference evidence="3" key="1">
    <citation type="submission" date="2021-01" db="EMBL/GenBank/DDBJ databases">
        <authorList>
            <consortium name="Aspergillus puulaauensis MK2 genome sequencing consortium"/>
            <person name="Kazuki M."/>
            <person name="Futagami T."/>
        </authorList>
    </citation>
    <scope>NUCLEOTIDE SEQUENCE</scope>
    <source>
        <strain evidence="3">MK2</strain>
    </source>
</reference>
<keyword evidence="2" id="KW-0812">Transmembrane</keyword>
<organism evidence="3 4">
    <name type="scientific">Aspergillus puulaauensis</name>
    <dbReference type="NCBI Taxonomy" id="1220207"/>
    <lineage>
        <taxon>Eukaryota</taxon>
        <taxon>Fungi</taxon>
        <taxon>Dikarya</taxon>
        <taxon>Ascomycota</taxon>
        <taxon>Pezizomycotina</taxon>
        <taxon>Eurotiomycetes</taxon>
        <taxon>Eurotiomycetidae</taxon>
        <taxon>Eurotiales</taxon>
        <taxon>Aspergillaceae</taxon>
        <taxon>Aspergillus</taxon>
    </lineage>
</organism>
<keyword evidence="2" id="KW-1133">Transmembrane helix</keyword>
<reference evidence="3" key="2">
    <citation type="submission" date="2021-02" db="EMBL/GenBank/DDBJ databases">
        <title>Aspergillus puulaauensis MK2 genome sequence.</title>
        <authorList>
            <person name="Futagami T."/>
            <person name="Mori K."/>
            <person name="Kadooka C."/>
            <person name="Tanaka T."/>
        </authorList>
    </citation>
    <scope>NUCLEOTIDE SEQUENCE</scope>
    <source>
        <strain evidence="3">MK2</strain>
    </source>
</reference>
<feature type="region of interest" description="Disordered" evidence="1">
    <location>
        <begin position="1"/>
        <end position="20"/>
    </location>
</feature>
<dbReference type="Proteomes" id="UP000654913">
    <property type="component" value="Chromosome 6"/>
</dbReference>
<keyword evidence="4" id="KW-1185">Reference proteome</keyword>
<dbReference type="EMBL" id="AP024448">
    <property type="protein sequence ID" value="BCS27302.1"/>
    <property type="molecule type" value="Genomic_DNA"/>
</dbReference>
<dbReference type="RefSeq" id="XP_041559496.1">
    <property type="nucleotide sequence ID" value="XM_041693581.1"/>
</dbReference>
<protein>
    <recommendedName>
        <fullName evidence="5">DUF1275 domain protein</fullName>
    </recommendedName>
</protein>
<feature type="transmembrane region" description="Helical" evidence="2">
    <location>
        <begin position="96"/>
        <end position="117"/>
    </location>
</feature>
<dbReference type="PANTHER" id="PTHR37488">
    <property type="entry name" value="DUF1275 DOMAIN-CONTAINING PROTEIN"/>
    <property type="match status" value="1"/>
</dbReference>
<sequence>MRSPIHHPDETSSLLGHTSHPTPISHLHPHKLKSHLTTPITPQHSELILLFCYTLTGLLDSSAVFIWGSFASMQTGNTVYLGLGAMGADPSSTTRWYKAATSIGSFCVGAACFSAGHRWAAGEVPRRRWVLCASFVVQMACVAAAAIMVTLYGSTGHSAAKEKADDGLGWRVFVPLALVAFQSSGQAVSSRVLERNALTSVVLTSVYCDLFSVPVVAGTGKRRADEWRRAGAILSLMLGVAMGGMWAKSSVGVMGALWMVVAGKGVIVLAWLGWRGVHVDRV</sequence>